<dbReference type="Proteomes" id="UP000243406">
    <property type="component" value="Unassembled WGS sequence"/>
</dbReference>
<dbReference type="PROSITE" id="PS00409">
    <property type="entry name" value="PROKAR_NTER_METHYL"/>
    <property type="match status" value="1"/>
</dbReference>
<dbReference type="InterPro" id="IPR045584">
    <property type="entry name" value="Pilin-like"/>
</dbReference>
<proteinExistence type="predicted"/>
<gene>
    <name evidence="2" type="ORF">SAMN02745120_0401</name>
</gene>
<evidence type="ECO:0000313" key="2">
    <source>
        <dbReference type="EMBL" id="SKB26267.1"/>
    </source>
</evidence>
<organism evidence="2 3">
    <name type="scientific">Acetoanaerobium noterae</name>
    <dbReference type="NCBI Taxonomy" id="745369"/>
    <lineage>
        <taxon>Bacteria</taxon>
        <taxon>Bacillati</taxon>
        <taxon>Bacillota</taxon>
        <taxon>Clostridia</taxon>
        <taxon>Peptostreptococcales</taxon>
        <taxon>Filifactoraceae</taxon>
        <taxon>Acetoanaerobium</taxon>
    </lineage>
</organism>
<dbReference type="GO" id="GO:0015627">
    <property type="term" value="C:type II protein secretion system complex"/>
    <property type="evidence" value="ECO:0007669"/>
    <property type="project" value="InterPro"/>
</dbReference>
<dbReference type="AlphaFoldDB" id="A0A1T4ZUJ3"/>
<dbReference type="EMBL" id="FUYN01000001">
    <property type="protein sequence ID" value="SKB26267.1"/>
    <property type="molecule type" value="Genomic_DNA"/>
</dbReference>
<evidence type="ECO:0000313" key="3">
    <source>
        <dbReference type="Proteomes" id="UP000243406"/>
    </source>
</evidence>
<dbReference type="InterPro" id="IPR012902">
    <property type="entry name" value="N_methyl_site"/>
</dbReference>
<dbReference type="SUPFAM" id="SSF54523">
    <property type="entry name" value="Pili subunits"/>
    <property type="match status" value="1"/>
</dbReference>
<keyword evidence="1" id="KW-0488">Methylation</keyword>
<dbReference type="PRINTS" id="PR00813">
    <property type="entry name" value="BCTERIALGSPG"/>
</dbReference>
<sequence>MDYYSFERTKMMLEYKKNKNRGFTLIELVAVITLLMLLASLALPKYTEIVDKQRLKTDASTAVQLASIAETWYLENKTSSTFDVSKLTDHIKKVYGGIEPKSQYLKDKTFSVSLNDGKATVKLESIEFVKDGIFNEASIETTDLTPTPVEE</sequence>
<keyword evidence="3" id="KW-1185">Reference proteome</keyword>
<dbReference type="Pfam" id="PF07963">
    <property type="entry name" value="N_methyl"/>
    <property type="match status" value="1"/>
</dbReference>
<evidence type="ECO:0000256" key="1">
    <source>
        <dbReference type="ARBA" id="ARBA00022481"/>
    </source>
</evidence>
<dbReference type="InterPro" id="IPR000983">
    <property type="entry name" value="Bac_GSPG_pilin"/>
</dbReference>
<reference evidence="3" key="1">
    <citation type="submission" date="2017-02" db="EMBL/GenBank/DDBJ databases">
        <authorList>
            <person name="Varghese N."/>
            <person name="Submissions S."/>
        </authorList>
    </citation>
    <scope>NUCLEOTIDE SEQUENCE [LARGE SCALE GENOMIC DNA]</scope>
    <source>
        <strain evidence="3">ATCC 35199</strain>
    </source>
</reference>
<dbReference type="GO" id="GO:0015628">
    <property type="term" value="P:protein secretion by the type II secretion system"/>
    <property type="evidence" value="ECO:0007669"/>
    <property type="project" value="InterPro"/>
</dbReference>
<protein>
    <submittedName>
        <fullName evidence="2">Type IV pilus assembly protein PilA</fullName>
    </submittedName>
</protein>
<accession>A0A1T4ZUJ3</accession>
<name>A0A1T4ZUJ3_9FIRM</name>
<dbReference type="Gene3D" id="3.30.700.10">
    <property type="entry name" value="Glycoprotein, Type 4 Pilin"/>
    <property type="match status" value="1"/>
</dbReference>
<dbReference type="NCBIfam" id="TIGR02532">
    <property type="entry name" value="IV_pilin_GFxxxE"/>
    <property type="match status" value="1"/>
</dbReference>
<dbReference type="RefSeq" id="WP_079588391.1">
    <property type="nucleotide sequence ID" value="NZ_FUYN01000001.1"/>
</dbReference>